<feature type="signal peptide" evidence="5">
    <location>
        <begin position="1"/>
        <end position="18"/>
    </location>
</feature>
<evidence type="ECO:0000256" key="4">
    <source>
        <dbReference type="ARBA" id="ARBA00023180"/>
    </source>
</evidence>
<evidence type="ECO:0000313" key="8">
    <source>
        <dbReference type="Proteomes" id="UP001152803"/>
    </source>
</evidence>
<evidence type="ECO:0000313" key="7">
    <source>
        <dbReference type="EMBL" id="KAJ8271225.1"/>
    </source>
</evidence>
<evidence type="ECO:0000256" key="2">
    <source>
        <dbReference type="ARBA" id="ARBA00022729"/>
    </source>
</evidence>
<dbReference type="CDD" id="cd00096">
    <property type="entry name" value="Ig"/>
    <property type="match status" value="1"/>
</dbReference>
<evidence type="ECO:0000256" key="5">
    <source>
        <dbReference type="SAM" id="SignalP"/>
    </source>
</evidence>
<dbReference type="InterPro" id="IPR036179">
    <property type="entry name" value="Ig-like_dom_sf"/>
</dbReference>
<protein>
    <recommendedName>
        <fullName evidence="6">Ig-like domain-containing protein</fullName>
    </recommendedName>
</protein>
<dbReference type="Gene3D" id="2.60.40.10">
    <property type="entry name" value="Immunoglobulins"/>
    <property type="match status" value="2"/>
</dbReference>
<comment type="caution">
    <text evidence="7">The sequence shown here is derived from an EMBL/GenBank/DDBJ whole genome shotgun (WGS) entry which is preliminary data.</text>
</comment>
<sequence length="225" mass="24509">MEITFCIFLSITAVSVFGQPQELNGVVGKSVAFPAAVKKTGSLMYEGEMVGDVTSSYFRTLRNVKFTGRLQWDSNTGHFSLSELKMEDKGEYTVQNTDQGINTAFKLNVYIPVSKPRVTVTSACKLMCTVERGTQVTLSWHKEGEKEDYASFSGPRAQDLNVSLSVKESGTYTCKVYNSVNSSSSDPHTVKDSCTGGAAGSWQTEGCRVWSLALGLVVTLHSLLV</sequence>
<dbReference type="OrthoDB" id="9835793at2759"/>
<dbReference type="InterPro" id="IPR015631">
    <property type="entry name" value="CD2/SLAM_rcpt"/>
</dbReference>
<feature type="chain" id="PRO_5040359548" description="Ig-like domain-containing protein" evidence="5">
    <location>
        <begin position="19"/>
        <end position="225"/>
    </location>
</feature>
<dbReference type="PROSITE" id="PS50835">
    <property type="entry name" value="IG_LIKE"/>
    <property type="match status" value="1"/>
</dbReference>
<dbReference type="InterPro" id="IPR013783">
    <property type="entry name" value="Ig-like_fold"/>
</dbReference>
<keyword evidence="3" id="KW-0472">Membrane</keyword>
<keyword evidence="2 5" id="KW-0732">Signal</keyword>
<proteinExistence type="predicted"/>
<keyword evidence="8" id="KW-1185">Reference proteome</keyword>
<evidence type="ECO:0000256" key="1">
    <source>
        <dbReference type="ARBA" id="ARBA00004370"/>
    </source>
</evidence>
<dbReference type="SUPFAM" id="SSF48726">
    <property type="entry name" value="Immunoglobulin"/>
    <property type="match status" value="1"/>
</dbReference>
<dbReference type="PANTHER" id="PTHR12080:SF55">
    <property type="entry name" value="LYMPHOCYTE FUNCTION-ASSOCIATED ANTIGEN 3"/>
    <property type="match status" value="1"/>
</dbReference>
<dbReference type="InterPro" id="IPR007110">
    <property type="entry name" value="Ig-like_dom"/>
</dbReference>
<gene>
    <name evidence="7" type="ORF">COCON_G00100840</name>
</gene>
<comment type="subcellular location">
    <subcellularLocation>
        <location evidence="1">Membrane</location>
    </subcellularLocation>
</comment>
<accession>A0A9Q1DHP0</accession>
<evidence type="ECO:0000259" key="6">
    <source>
        <dbReference type="PROSITE" id="PS50835"/>
    </source>
</evidence>
<name>A0A9Q1DHP0_CONCO</name>
<keyword evidence="4" id="KW-0325">Glycoprotein</keyword>
<dbReference type="AlphaFoldDB" id="A0A9Q1DHP0"/>
<organism evidence="7 8">
    <name type="scientific">Conger conger</name>
    <name type="common">Conger eel</name>
    <name type="synonym">Muraena conger</name>
    <dbReference type="NCBI Taxonomy" id="82655"/>
    <lineage>
        <taxon>Eukaryota</taxon>
        <taxon>Metazoa</taxon>
        <taxon>Chordata</taxon>
        <taxon>Craniata</taxon>
        <taxon>Vertebrata</taxon>
        <taxon>Euteleostomi</taxon>
        <taxon>Actinopterygii</taxon>
        <taxon>Neopterygii</taxon>
        <taxon>Teleostei</taxon>
        <taxon>Anguilliformes</taxon>
        <taxon>Congridae</taxon>
        <taxon>Conger</taxon>
    </lineage>
</organism>
<dbReference type="PANTHER" id="PTHR12080">
    <property type="entry name" value="SIGNALING LYMPHOCYTIC ACTIVATION MOLECULE"/>
    <property type="match status" value="1"/>
</dbReference>
<reference evidence="7" key="1">
    <citation type="journal article" date="2023" name="Science">
        <title>Genome structures resolve the early diversification of teleost fishes.</title>
        <authorList>
            <person name="Parey E."/>
            <person name="Louis A."/>
            <person name="Montfort J."/>
            <person name="Bouchez O."/>
            <person name="Roques C."/>
            <person name="Iampietro C."/>
            <person name="Lluch J."/>
            <person name="Castinel A."/>
            <person name="Donnadieu C."/>
            <person name="Desvignes T."/>
            <person name="Floi Bucao C."/>
            <person name="Jouanno E."/>
            <person name="Wen M."/>
            <person name="Mejri S."/>
            <person name="Dirks R."/>
            <person name="Jansen H."/>
            <person name="Henkel C."/>
            <person name="Chen W.J."/>
            <person name="Zahm M."/>
            <person name="Cabau C."/>
            <person name="Klopp C."/>
            <person name="Thompson A.W."/>
            <person name="Robinson-Rechavi M."/>
            <person name="Braasch I."/>
            <person name="Lecointre G."/>
            <person name="Bobe J."/>
            <person name="Postlethwait J.H."/>
            <person name="Berthelot C."/>
            <person name="Roest Crollius H."/>
            <person name="Guiguen Y."/>
        </authorList>
    </citation>
    <scope>NUCLEOTIDE SEQUENCE</scope>
    <source>
        <strain evidence="7">Concon-B</strain>
    </source>
</reference>
<dbReference type="Proteomes" id="UP001152803">
    <property type="component" value="Unassembled WGS sequence"/>
</dbReference>
<feature type="domain" description="Ig-like" evidence="6">
    <location>
        <begin position="126"/>
        <end position="191"/>
    </location>
</feature>
<evidence type="ECO:0000256" key="3">
    <source>
        <dbReference type="ARBA" id="ARBA00023136"/>
    </source>
</evidence>
<dbReference type="EMBL" id="JAFJMO010000007">
    <property type="protein sequence ID" value="KAJ8271225.1"/>
    <property type="molecule type" value="Genomic_DNA"/>
</dbReference>
<dbReference type="GO" id="GO:0016020">
    <property type="term" value="C:membrane"/>
    <property type="evidence" value="ECO:0007669"/>
    <property type="project" value="UniProtKB-SubCell"/>
</dbReference>